<feature type="region of interest" description="Disordered" evidence="1">
    <location>
        <begin position="1"/>
        <end position="24"/>
    </location>
</feature>
<proteinExistence type="predicted"/>
<reference evidence="2 3" key="1">
    <citation type="submission" date="2019-06" db="EMBL/GenBank/DDBJ databases">
        <title>Sequencing the genomes of 1000 actinobacteria strains.</title>
        <authorList>
            <person name="Klenk H.-P."/>
        </authorList>
    </citation>
    <scope>NUCLEOTIDE SEQUENCE [LARGE SCALE GENOMIC DNA]</scope>
    <source>
        <strain evidence="2 3">DSM 21776</strain>
    </source>
</reference>
<evidence type="ECO:0000256" key="1">
    <source>
        <dbReference type="SAM" id="MobiDB-lite"/>
    </source>
</evidence>
<comment type="caution">
    <text evidence="2">The sequence shown here is derived from an EMBL/GenBank/DDBJ whole genome shotgun (WGS) entry which is preliminary data.</text>
</comment>
<accession>A0A543PR61</accession>
<dbReference type="Proteomes" id="UP000320085">
    <property type="component" value="Unassembled WGS sequence"/>
</dbReference>
<sequence>MPTQTASSQTSAPPRPSPQTAAAQTRLAVDLAEEGYGAWLLAWLPGRGADWHGDGDSAVRGSTIQPNVLQQKGIDW</sequence>
<gene>
    <name evidence="2" type="ORF">FHX52_3289</name>
</gene>
<protein>
    <submittedName>
        <fullName evidence="2">Uncharacterized protein</fullName>
    </submittedName>
</protein>
<name>A0A543PR61_9MICO</name>
<dbReference type="AlphaFoldDB" id="A0A543PR61"/>
<evidence type="ECO:0000313" key="2">
    <source>
        <dbReference type="EMBL" id="TQN46563.1"/>
    </source>
</evidence>
<organism evidence="2 3">
    <name type="scientific">Humibacillus xanthopallidus</name>
    <dbReference type="NCBI Taxonomy" id="412689"/>
    <lineage>
        <taxon>Bacteria</taxon>
        <taxon>Bacillati</taxon>
        <taxon>Actinomycetota</taxon>
        <taxon>Actinomycetes</taxon>
        <taxon>Micrococcales</taxon>
        <taxon>Intrasporangiaceae</taxon>
        <taxon>Humibacillus</taxon>
    </lineage>
</organism>
<dbReference type="EMBL" id="VFQF01000002">
    <property type="protein sequence ID" value="TQN46563.1"/>
    <property type="molecule type" value="Genomic_DNA"/>
</dbReference>
<evidence type="ECO:0000313" key="3">
    <source>
        <dbReference type="Proteomes" id="UP000320085"/>
    </source>
</evidence>
<dbReference type="RefSeq" id="WP_141823350.1">
    <property type="nucleotide sequence ID" value="NZ_BAAAQC010000012.1"/>
</dbReference>
<feature type="compositionally biased region" description="Polar residues" evidence="1">
    <location>
        <begin position="1"/>
        <end position="23"/>
    </location>
</feature>